<accession>A0A2A2D6F9</accession>
<dbReference type="PANTHER" id="PTHR46696:SF1">
    <property type="entry name" value="CYTOCHROME P450 YJIB-RELATED"/>
    <property type="match status" value="1"/>
</dbReference>
<dbReference type="InterPro" id="IPR017972">
    <property type="entry name" value="Cyt_P450_CS"/>
</dbReference>
<dbReference type="InterPro" id="IPR036396">
    <property type="entry name" value="Cyt_P450_sf"/>
</dbReference>
<evidence type="ECO:0000313" key="4">
    <source>
        <dbReference type="Proteomes" id="UP000218944"/>
    </source>
</evidence>
<dbReference type="Gene3D" id="1.10.630.10">
    <property type="entry name" value="Cytochrome P450"/>
    <property type="match status" value="1"/>
</dbReference>
<keyword evidence="2" id="KW-0349">Heme</keyword>
<evidence type="ECO:0000313" key="3">
    <source>
        <dbReference type="EMBL" id="PAU46902.1"/>
    </source>
</evidence>
<dbReference type="GO" id="GO:0005506">
    <property type="term" value="F:iron ion binding"/>
    <property type="evidence" value="ECO:0007669"/>
    <property type="project" value="InterPro"/>
</dbReference>
<dbReference type="GO" id="GO:0004497">
    <property type="term" value="F:monooxygenase activity"/>
    <property type="evidence" value="ECO:0007669"/>
    <property type="project" value="UniProtKB-KW"/>
</dbReference>
<keyword evidence="2" id="KW-0560">Oxidoreductase</keyword>
<keyword evidence="2" id="KW-0408">Iron</keyword>
<dbReference type="PRINTS" id="PR00385">
    <property type="entry name" value="P450"/>
</dbReference>
<dbReference type="EMBL" id="NSJV01000413">
    <property type="protein sequence ID" value="PAU46902.1"/>
    <property type="molecule type" value="Genomic_DNA"/>
</dbReference>
<dbReference type="PANTHER" id="PTHR46696">
    <property type="entry name" value="P450, PUTATIVE (EUROFUNG)-RELATED"/>
    <property type="match status" value="1"/>
</dbReference>
<comment type="caution">
    <text evidence="3">The sequence shown here is derived from an EMBL/GenBank/DDBJ whole genome shotgun (WGS) entry which is preliminary data.</text>
</comment>
<sequence>MSPHHDALDVAVPVEQQPGLGSGVQRLRMADGSLAWLVGGYNDCRRWLRSGLLALDDVHAGSGYRGFRLPGSLAADLQNRDGEDHARLRALAAQPLAPRHVARWEGHIGRVADQLAASLVLRGGGELMGDFALPLVLTVVCDLLDIPVADRRDLAGWTRTMFRPDRSGGLDSAVEHVRRLMARLVADRRRTPGDDLITWWGTTGSEHARADEDELVLLAFGMWWAGIENTAHLICLSALHLIRQPGTLRDHPRQAPAVVEELLRRHGPALTSARRFARRDVTIGGRHIPAGDTVLFALAAANHDPDQFPHPYRFLPDRPSGHHLAFGHGPHYCPGAALARAELRATLGALHHLPRLALAVPENALNWRRSPRLKGLLTLPVTV</sequence>
<dbReference type="AlphaFoldDB" id="A0A2A2D6F9"/>
<keyword evidence="4" id="KW-1185">Reference proteome</keyword>
<keyword evidence="2" id="KW-0503">Monooxygenase</keyword>
<evidence type="ECO:0000256" key="1">
    <source>
        <dbReference type="ARBA" id="ARBA00010617"/>
    </source>
</evidence>
<dbReference type="Pfam" id="PF00067">
    <property type="entry name" value="p450"/>
    <property type="match status" value="1"/>
</dbReference>
<dbReference type="GO" id="GO:0020037">
    <property type="term" value="F:heme binding"/>
    <property type="evidence" value="ECO:0007669"/>
    <property type="project" value="InterPro"/>
</dbReference>
<dbReference type="InterPro" id="IPR001128">
    <property type="entry name" value="Cyt_P450"/>
</dbReference>
<dbReference type="RefSeq" id="WP_095582608.1">
    <property type="nucleotide sequence ID" value="NZ_JAJQQQ010000020.1"/>
</dbReference>
<proteinExistence type="inferred from homology"/>
<dbReference type="SUPFAM" id="SSF48264">
    <property type="entry name" value="Cytochrome P450"/>
    <property type="match status" value="1"/>
</dbReference>
<dbReference type="PROSITE" id="PS00086">
    <property type="entry name" value="CYTOCHROME_P450"/>
    <property type="match status" value="1"/>
</dbReference>
<organism evidence="3 4">
    <name type="scientific">Streptomyces albireticuli</name>
    <dbReference type="NCBI Taxonomy" id="1940"/>
    <lineage>
        <taxon>Bacteria</taxon>
        <taxon>Bacillati</taxon>
        <taxon>Actinomycetota</taxon>
        <taxon>Actinomycetes</taxon>
        <taxon>Kitasatosporales</taxon>
        <taxon>Streptomycetaceae</taxon>
        <taxon>Streptomyces</taxon>
    </lineage>
</organism>
<dbReference type="InterPro" id="IPR002397">
    <property type="entry name" value="Cyt_P450_B"/>
</dbReference>
<dbReference type="PRINTS" id="PR00359">
    <property type="entry name" value="BP450"/>
</dbReference>
<gene>
    <name evidence="3" type="ORF">CK936_21620</name>
</gene>
<dbReference type="Proteomes" id="UP000218944">
    <property type="component" value="Unassembled WGS sequence"/>
</dbReference>
<keyword evidence="2" id="KW-0479">Metal-binding</keyword>
<protein>
    <submittedName>
        <fullName evidence="3">Cytochrome P450</fullName>
    </submittedName>
</protein>
<comment type="similarity">
    <text evidence="1 2">Belongs to the cytochrome P450 family.</text>
</comment>
<reference evidence="3 4" key="1">
    <citation type="submission" date="2017-08" db="EMBL/GenBank/DDBJ databases">
        <title>Genome sequence of Streptomyces albireticuli NRRL B-1670.</title>
        <authorList>
            <person name="Graham D.E."/>
            <person name="Mahan K.M."/>
            <person name="Klingeman D.M."/>
            <person name="Hettich R.L."/>
            <person name="Parry R.J."/>
            <person name="Spain J.C."/>
        </authorList>
    </citation>
    <scope>NUCLEOTIDE SEQUENCE [LARGE SCALE GENOMIC DNA]</scope>
    <source>
        <strain evidence="3 4">NRRL B-1670</strain>
    </source>
</reference>
<dbReference type="GO" id="GO:0016705">
    <property type="term" value="F:oxidoreductase activity, acting on paired donors, with incorporation or reduction of molecular oxygen"/>
    <property type="evidence" value="ECO:0007669"/>
    <property type="project" value="InterPro"/>
</dbReference>
<name>A0A2A2D6F9_9ACTN</name>
<evidence type="ECO:0000256" key="2">
    <source>
        <dbReference type="RuleBase" id="RU000461"/>
    </source>
</evidence>